<dbReference type="CDD" id="cd00761">
    <property type="entry name" value="Glyco_tranf_GTA_type"/>
    <property type="match status" value="1"/>
</dbReference>
<keyword evidence="3" id="KW-1185">Reference proteome</keyword>
<evidence type="ECO:0000313" key="2">
    <source>
        <dbReference type="EMBL" id="AFT70030.1"/>
    </source>
</evidence>
<dbReference type="SUPFAM" id="SSF53448">
    <property type="entry name" value="Nucleotide-diphospho-sugar transferases"/>
    <property type="match status" value="1"/>
</dbReference>
<dbReference type="Gene3D" id="3.90.550.10">
    <property type="entry name" value="Spore Coat Polysaccharide Biosynthesis Protein SpsA, Chain A"/>
    <property type="match status" value="1"/>
</dbReference>
<dbReference type="KEGG" id="adi:B5T_01753"/>
<gene>
    <name evidence="2" type="ordered locus">B5T_01753</name>
</gene>
<keyword evidence="2" id="KW-0808">Transferase</keyword>
<dbReference type="PANTHER" id="PTHR43685">
    <property type="entry name" value="GLYCOSYLTRANSFERASE"/>
    <property type="match status" value="1"/>
</dbReference>
<sequence>MAVVIPAHNECVRLVEAVKSIVDFNQAKAKFYIVDDASSDGTKEAIESYLKENNIPHQVSRNEAGKGAGFCRNIAFANVTEEYVLFLDADDFLYPGMLDKAVERANESGAQVVLTEYERVHDANDKKLGMNPLDEGILSRLTSAFGQSAFAMKDAAYALEIANYPWNKLQRTDYCKEIGLRFSSTPVHNDVFAHWLILMNATRVAVLNASFCGHRVSLYSNQITNIADERRMAMLDVFAELDDYFVRHPELKEHFYHIYTSFKIRLFHWGMSKIDNAHQEMFKDGFCRTLESMTSRDFFDLSKKVPNIALDVLRYRMRQM</sequence>
<name>K0CC08_ALCDB</name>
<dbReference type="InterPro" id="IPR050834">
    <property type="entry name" value="Glycosyltransf_2"/>
</dbReference>
<evidence type="ECO:0000259" key="1">
    <source>
        <dbReference type="Pfam" id="PF00535"/>
    </source>
</evidence>
<reference evidence="2 3" key="1">
    <citation type="journal article" date="2012" name="J. Bacteriol.">
        <title>Complete genome sequence of Alcanivorax dieselolei type strain B5.</title>
        <authorList>
            <person name="Lai Q."/>
            <person name="Li W."/>
            <person name="Shao Z."/>
        </authorList>
    </citation>
    <scope>NUCLEOTIDE SEQUENCE [LARGE SCALE GENOMIC DNA]</scope>
    <source>
        <strain evidence="3">DSM 16502 / CGMCC 1.3690 / B-5</strain>
    </source>
</reference>
<evidence type="ECO:0000313" key="3">
    <source>
        <dbReference type="Proteomes" id="UP000006286"/>
    </source>
</evidence>
<dbReference type="eggNOG" id="COG1216">
    <property type="taxonomic scope" value="Bacteria"/>
</dbReference>
<dbReference type="HOGENOM" id="CLU_025996_25_3_6"/>
<protein>
    <submittedName>
        <fullName evidence="2">Glycosyl transferase family 2</fullName>
    </submittedName>
</protein>
<dbReference type="Proteomes" id="UP000006286">
    <property type="component" value="Chromosome"/>
</dbReference>
<dbReference type="InterPro" id="IPR001173">
    <property type="entry name" value="Glyco_trans_2-like"/>
</dbReference>
<dbReference type="GO" id="GO:0016740">
    <property type="term" value="F:transferase activity"/>
    <property type="evidence" value="ECO:0007669"/>
    <property type="project" value="UniProtKB-KW"/>
</dbReference>
<dbReference type="PANTHER" id="PTHR43685:SF11">
    <property type="entry name" value="GLYCOSYLTRANSFERASE TAGX-RELATED"/>
    <property type="match status" value="1"/>
</dbReference>
<dbReference type="AlphaFoldDB" id="K0CC08"/>
<dbReference type="EMBL" id="CP003466">
    <property type="protein sequence ID" value="AFT70030.1"/>
    <property type="molecule type" value="Genomic_DNA"/>
</dbReference>
<proteinExistence type="predicted"/>
<dbReference type="InterPro" id="IPR029044">
    <property type="entry name" value="Nucleotide-diphossugar_trans"/>
</dbReference>
<organism evidence="2 3">
    <name type="scientific">Alcanivorax dieselolei (strain DSM 16502 / CGMCC 1.3690 / MCCC 1A00001 / B-5)</name>
    <name type="common">Alloalcanivorax dieselolei</name>
    <dbReference type="NCBI Taxonomy" id="930169"/>
    <lineage>
        <taxon>Bacteria</taxon>
        <taxon>Pseudomonadati</taxon>
        <taxon>Pseudomonadota</taxon>
        <taxon>Gammaproteobacteria</taxon>
        <taxon>Oceanospirillales</taxon>
        <taxon>Alcanivoracaceae</taxon>
        <taxon>Alloalcanivorax</taxon>
    </lineage>
</organism>
<dbReference type="RefSeq" id="WP_014994103.1">
    <property type="nucleotide sequence ID" value="NC_018691.1"/>
</dbReference>
<feature type="domain" description="Glycosyltransferase 2-like" evidence="1">
    <location>
        <begin position="3"/>
        <end position="125"/>
    </location>
</feature>
<dbReference type="PATRIC" id="fig|930169.3.peg.1729"/>
<dbReference type="Pfam" id="PF00535">
    <property type="entry name" value="Glycos_transf_2"/>
    <property type="match status" value="1"/>
</dbReference>
<dbReference type="STRING" id="930169.B5T_01753"/>
<accession>K0CC08</accession>